<comment type="caution">
    <text evidence="2">The sequence shown here is derived from an EMBL/GenBank/DDBJ whole genome shotgun (WGS) entry which is preliminary data.</text>
</comment>
<keyword evidence="3" id="KW-1185">Reference proteome</keyword>
<evidence type="ECO:0000256" key="1">
    <source>
        <dbReference type="SAM" id="Phobius"/>
    </source>
</evidence>
<gene>
    <name evidence="2" type="ORF">HF690_03190</name>
</gene>
<dbReference type="AlphaFoldDB" id="A0A846ZJS3"/>
<dbReference type="RefSeq" id="WP_113065299.1">
    <property type="nucleotide sequence ID" value="NZ_JAAZQD010000001.1"/>
</dbReference>
<keyword evidence="1" id="KW-0812">Transmembrane</keyword>
<keyword evidence="1" id="KW-1133">Transmembrane helix</keyword>
<proteinExistence type="predicted"/>
<name>A0A846ZJS3_9GAMM</name>
<feature type="transmembrane region" description="Helical" evidence="1">
    <location>
        <begin position="54"/>
        <end position="77"/>
    </location>
</feature>
<keyword evidence="1" id="KW-0472">Membrane</keyword>
<evidence type="ECO:0000313" key="3">
    <source>
        <dbReference type="Proteomes" id="UP000541636"/>
    </source>
</evidence>
<organism evidence="2 3">
    <name type="scientific">Oleiagrimonas citrea</name>
    <dbReference type="NCBI Taxonomy" id="1665687"/>
    <lineage>
        <taxon>Bacteria</taxon>
        <taxon>Pseudomonadati</taxon>
        <taxon>Pseudomonadota</taxon>
        <taxon>Gammaproteobacteria</taxon>
        <taxon>Lysobacterales</taxon>
        <taxon>Rhodanobacteraceae</taxon>
        <taxon>Oleiagrimonas</taxon>
    </lineage>
</organism>
<reference evidence="2 3" key="1">
    <citation type="journal article" date="2017" name="Int. J. Syst. Evol. Microbiol.">
        <title>Oleiagrimonas citrea sp. nov., a marine bacterium isolated from tidal flat sediment and emended description of the genus Oleiagrimonas Fang et al. 2015 and Oleiagrimonas soli.</title>
        <authorList>
            <person name="Yang S.H."/>
            <person name="Seo H.S."/>
            <person name="Seong C.N."/>
            <person name="Kwon K.K."/>
        </authorList>
    </citation>
    <scope>NUCLEOTIDE SEQUENCE [LARGE SCALE GENOMIC DNA]</scope>
    <source>
        <strain evidence="2 3">MEBiC09124</strain>
    </source>
</reference>
<dbReference type="Proteomes" id="UP000541636">
    <property type="component" value="Unassembled WGS sequence"/>
</dbReference>
<protein>
    <submittedName>
        <fullName evidence="2">Uncharacterized protein</fullName>
    </submittedName>
</protein>
<evidence type="ECO:0000313" key="2">
    <source>
        <dbReference type="EMBL" id="NKZ37957.1"/>
    </source>
</evidence>
<dbReference type="EMBL" id="JAAZQD010000001">
    <property type="protein sequence ID" value="NKZ37957.1"/>
    <property type="molecule type" value="Genomic_DNA"/>
</dbReference>
<accession>A0A846ZJS3</accession>
<sequence>MRIPEKTVLGVSGALLILSTAQNLVGLLDGATTAKIHALAAAQTHDSGAFVFGYESGLGLIVLVKLLCGAALLALLLRRTREH</sequence>